<feature type="region of interest" description="Disordered" evidence="2">
    <location>
        <begin position="63"/>
        <end position="90"/>
    </location>
</feature>
<accession>A0A8X7W791</accession>
<sequence length="466" mass="52087">MASHHHHLDCDCLRLHHHESSPHTPAHYTKTPPCFSAYSSPRCTQSSPPNLDHLLRLIIASHLQNQQQTQPRRETASTRSDAAKRHRFVDQENAQREYDNLLRKINDLDLSLDRFSSPARRGSRSTVKDSAARVIQTRFRSYLVRRSVSLRELKELTRIESSFVSLRSSVSGKNRFPLGAVSREAARLLLRLDSVKGSADSMVRDGKRRLCRDLVRFLHDVDDCAVRRRNGVSFGGKCRVGEDRSREKLKKDVRRIYVSSDGDEEENIAELEEFRFVSDDGQEIPIVSVGKSRKLGGLKPGVESVKGYKVKTPFYEVTSSAEDDDDSFDNGEEILMMSGDSGNGSSSRSRIGVVKNVSFNENGNVYKVYGDTPEASEGSTSGSNNESGDGYSEVENIKYVPKENDGFEESLSENEEESSSSSQGSKEEVQVSGNVSHTGRNENKREVHLGKGSLMFSPPLPLKMEP</sequence>
<gene>
    <name evidence="3" type="ORF">Bca52824_007987</name>
</gene>
<name>A0A8X7W791_BRACI</name>
<dbReference type="PANTHER" id="PTHR33322">
    <property type="entry name" value="BAG DOMAIN CONTAINING PROTEIN, EXPRESSED"/>
    <property type="match status" value="1"/>
</dbReference>
<keyword evidence="4" id="KW-1185">Reference proteome</keyword>
<feature type="compositionally biased region" description="Acidic residues" evidence="2">
    <location>
        <begin position="406"/>
        <end position="418"/>
    </location>
</feature>
<feature type="region of interest" description="Disordered" evidence="2">
    <location>
        <begin position="320"/>
        <end position="349"/>
    </location>
</feature>
<reference evidence="3 4" key="1">
    <citation type="submission" date="2020-02" db="EMBL/GenBank/DDBJ databases">
        <authorList>
            <person name="Ma Q."/>
            <person name="Huang Y."/>
            <person name="Song X."/>
            <person name="Pei D."/>
        </authorList>
    </citation>
    <scope>NUCLEOTIDE SEQUENCE [LARGE SCALE GENOMIC DNA]</scope>
    <source>
        <strain evidence="3">Sxm20200214</strain>
        <tissue evidence="3">Leaf</tissue>
    </source>
</reference>
<dbReference type="AlphaFoldDB" id="A0A8X7W791"/>
<organism evidence="3 4">
    <name type="scientific">Brassica carinata</name>
    <name type="common">Ethiopian mustard</name>
    <name type="synonym">Abyssinian cabbage</name>
    <dbReference type="NCBI Taxonomy" id="52824"/>
    <lineage>
        <taxon>Eukaryota</taxon>
        <taxon>Viridiplantae</taxon>
        <taxon>Streptophyta</taxon>
        <taxon>Embryophyta</taxon>
        <taxon>Tracheophyta</taxon>
        <taxon>Spermatophyta</taxon>
        <taxon>Magnoliopsida</taxon>
        <taxon>eudicotyledons</taxon>
        <taxon>Gunneridae</taxon>
        <taxon>Pentapetalae</taxon>
        <taxon>rosids</taxon>
        <taxon>malvids</taxon>
        <taxon>Brassicales</taxon>
        <taxon>Brassicaceae</taxon>
        <taxon>Brassiceae</taxon>
        <taxon>Brassica</taxon>
    </lineage>
</organism>
<evidence type="ECO:0000313" key="3">
    <source>
        <dbReference type="EMBL" id="KAG2325259.1"/>
    </source>
</evidence>
<feature type="compositionally biased region" description="Low complexity" evidence="2">
    <location>
        <begin position="376"/>
        <end position="390"/>
    </location>
</feature>
<comment type="caution">
    <text evidence="3">The sequence shown here is derived from an EMBL/GenBank/DDBJ whole genome shotgun (WGS) entry which is preliminary data.</text>
</comment>
<feature type="compositionally biased region" description="Acidic residues" evidence="2">
    <location>
        <begin position="321"/>
        <end position="332"/>
    </location>
</feature>
<dbReference type="InterPro" id="IPR040400">
    <property type="entry name" value="BAG5/6/7/8"/>
</dbReference>
<dbReference type="OrthoDB" id="1100735at2759"/>
<keyword evidence="1" id="KW-0143">Chaperone</keyword>
<feature type="region of interest" description="Disordered" evidence="2">
    <location>
        <begin position="368"/>
        <end position="466"/>
    </location>
</feature>
<dbReference type="GO" id="GO:0006457">
    <property type="term" value="P:protein folding"/>
    <property type="evidence" value="ECO:0007669"/>
    <property type="project" value="TreeGrafter"/>
</dbReference>
<dbReference type="Proteomes" id="UP000886595">
    <property type="component" value="Unassembled WGS sequence"/>
</dbReference>
<feature type="compositionally biased region" description="Basic and acidic residues" evidence="2">
    <location>
        <begin position="439"/>
        <end position="449"/>
    </location>
</feature>
<dbReference type="EMBL" id="JAAMPC010000002">
    <property type="protein sequence ID" value="KAG2325259.1"/>
    <property type="molecule type" value="Genomic_DNA"/>
</dbReference>
<dbReference type="GO" id="GO:0009506">
    <property type="term" value="C:plasmodesma"/>
    <property type="evidence" value="ECO:0007669"/>
    <property type="project" value="TreeGrafter"/>
</dbReference>
<evidence type="ECO:0000313" key="4">
    <source>
        <dbReference type="Proteomes" id="UP000886595"/>
    </source>
</evidence>
<proteinExistence type="predicted"/>
<dbReference type="PROSITE" id="PS50096">
    <property type="entry name" value="IQ"/>
    <property type="match status" value="1"/>
</dbReference>
<dbReference type="PANTHER" id="PTHR33322:SF18">
    <property type="entry name" value="BAG FAMILY MOLECULAR CHAPERONE REGULATOR 8, CHLOROPLASTIC"/>
    <property type="match status" value="1"/>
</dbReference>
<evidence type="ECO:0000256" key="1">
    <source>
        <dbReference type="ARBA" id="ARBA00023186"/>
    </source>
</evidence>
<feature type="compositionally biased region" description="Low complexity" evidence="2">
    <location>
        <begin position="338"/>
        <end position="349"/>
    </location>
</feature>
<evidence type="ECO:0000256" key="2">
    <source>
        <dbReference type="SAM" id="MobiDB-lite"/>
    </source>
</evidence>
<evidence type="ECO:0008006" key="5">
    <source>
        <dbReference type="Google" id="ProtNLM"/>
    </source>
</evidence>
<protein>
    <recommendedName>
        <fullName evidence="5">BAG family molecular chaperone regulator 8, chloroplastic</fullName>
    </recommendedName>
</protein>